<name>A0A2H3KHS7_9CHLR</name>
<dbReference type="Pfam" id="PF05235">
    <property type="entry name" value="CHAD"/>
    <property type="match status" value="1"/>
</dbReference>
<organism evidence="2 3">
    <name type="scientific">Candidatus Chloroploca asiatica</name>
    <dbReference type="NCBI Taxonomy" id="1506545"/>
    <lineage>
        <taxon>Bacteria</taxon>
        <taxon>Bacillati</taxon>
        <taxon>Chloroflexota</taxon>
        <taxon>Chloroflexia</taxon>
        <taxon>Chloroflexales</taxon>
        <taxon>Chloroflexineae</taxon>
        <taxon>Oscillochloridaceae</taxon>
        <taxon>Candidatus Chloroploca</taxon>
    </lineage>
</organism>
<dbReference type="Gene3D" id="1.10.3210.10">
    <property type="entry name" value="Hypothetical protein af1432"/>
    <property type="match status" value="1"/>
</dbReference>
<dbReference type="Gene3D" id="1.40.20.10">
    <property type="entry name" value="CHAD domain"/>
    <property type="match status" value="1"/>
</dbReference>
<evidence type="ECO:0000259" key="1">
    <source>
        <dbReference type="PROSITE" id="PS51708"/>
    </source>
</evidence>
<dbReference type="SMART" id="SM00880">
    <property type="entry name" value="CHAD"/>
    <property type="match status" value="1"/>
</dbReference>
<dbReference type="InterPro" id="IPR048950">
    <property type="entry name" value="Ppx_GppA_C"/>
</dbReference>
<dbReference type="RefSeq" id="WP_097654566.1">
    <property type="nucleotide sequence ID" value="NZ_LYXE01000154.1"/>
</dbReference>
<evidence type="ECO:0000313" key="3">
    <source>
        <dbReference type="Proteomes" id="UP000220922"/>
    </source>
</evidence>
<dbReference type="PANTHER" id="PTHR39339">
    <property type="entry name" value="SLR1444 PROTEIN"/>
    <property type="match status" value="1"/>
</dbReference>
<keyword evidence="3" id="KW-1185">Reference proteome</keyword>
<dbReference type="SUPFAM" id="SSF109604">
    <property type="entry name" value="HD-domain/PDEase-like"/>
    <property type="match status" value="1"/>
</dbReference>
<sequence>MSIDVLLTTYQVDRAHARQVADLALALFDATAEPYSLNADGRYLLEVGALLHNVGLTTNPAEHHLVGRDLVLGQLTDGFTPRERAIVAAQVAFHRKKVRPQVEPAYLALGNKARTEALNYAALLRVADGLDNSQSQTTVLHAVSRTAGGFCLHLAGPYAQEDGARAIAKADLWSRVFGESLDMVIEHAGDEMPHGFQLAEEAAQPEQAQDALIAQPDDPEASEAGLLEPWYAQATTPLAELGRVLLRRQLRRMLLAERDVRADTDIEAVHALRVATRRLRAILRLLAPVYSGSDLRKYNRGIGRIAREASAVRDRDVLLDDLSRRAASLPTELQPSLGTLIERLGSERKAAYAALIKHLNRDDHAAFVQRCAQMMNDHTQWDDQPRVCDLGGSTIWRHYEALRAYDRGGLPAEIAQLHMMRIEGKRMRYVLELFSDTLGECAETAVNALVGFQDHLGELNDLDVARALLAPHRRDATTGAVVAAYMTLREEHGHQLIAELPERWAQLNSPAYRQILVDLMLNL</sequence>
<comment type="caution">
    <text evidence="2">The sequence shown here is derived from an EMBL/GenBank/DDBJ whole genome shotgun (WGS) entry which is preliminary data.</text>
</comment>
<dbReference type="PROSITE" id="PS51708">
    <property type="entry name" value="CHAD"/>
    <property type="match status" value="1"/>
</dbReference>
<reference evidence="2 3" key="1">
    <citation type="submission" date="2016-05" db="EMBL/GenBank/DDBJ databases">
        <authorList>
            <person name="Lavstsen T."/>
            <person name="Jespersen J.S."/>
        </authorList>
    </citation>
    <scope>NUCLEOTIDE SEQUENCE [LARGE SCALE GENOMIC DNA]</scope>
    <source>
        <strain evidence="2 3">B7-9</strain>
    </source>
</reference>
<dbReference type="AlphaFoldDB" id="A0A2H3KHS7"/>
<gene>
    <name evidence="2" type="ORF">A9Q02_18920</name>
</gene>
<dbReference type="OrthoDB" id="3034217at2"/>
<dbReference type="Pfam" id="PF21447">
    <property type="entry name" value="Ppx-GppA_III"/>
    <property type="match status" value="1"/>
</dbReference>
<dbReference type="EMBL" id="LYXE01000154">
    <property type="protein sequence ID" value="PDV97333.1"/>
    <property type="molecule type" value="Genomic_DNA"/>
</dbReference>
<dbReference type="Proteomes" id="UP000220922">
    <property type="component" value="Unassembled WGS sequence"/>
</dbReference>
<dbReference type="InterPro" id="IPR038186">
    <property type="entry name" value="CHAD_dom_sf"/>
</dbReference>
<accession>A0A2H3KHS7</accession>
<feature type="domain" description="CHAD" evidence="1">
    <location>
        <begin position="235"/>
        <end position="509"/>
    </location>
</feature>
<protein>
    <recommendedName>
        <fullName evidence="1">CHAD domain-containing protein</fullName>
    </recommendedName>
</protein>
<evidence type="ECO:0000313" key="2">
    <source>
        <dbReference type="EMBL" id="PDV97333.1"/>
    </source>
</evidence>
<proteinExistence type="predicted"/>
<dbReference type="InterPro" id="IPR007899">
    <property type="entry name" value="CHAD_dom"/>
</dbReference>
<dbReference type="PANTHER" id="PTHR39339:SF1">
    <property type="entry name" value="CHAD DOMAIN-CONTAINING PROTEIN"/>
    <property type="match status" value="1"/>
</dbReference>